<dbReference type="PATRIC" id="fig|1208918.3.peg.566"/>
<proteinExistence type="predicted"/>
<dbReference type="eggNOG" id="COG0811">
    <property type="taxonomic scope" value="Bacteria"/>
</dbReference>
<keyword evidence="1" id="KW-1133">Transmembrane helix</keyword>
<gene>
    <name evidence="2" type="ORF">CDEE_0009</name>
</gene>
<keyword evidence="1" id="KW-0812">Transmembrane</keyword>
<dbReference type="Proteomes" id="UP000011686">
    <property type="component" value="Chromosome"/>
</dbReference>
<organism evidence="2 3">
    <name type="scientific">Candidatus Kinetoplastidibacterium crithidiae TCC036E</name>
    <dbReference type="NCBI Taxonomy" id="1208918"/>
    <lineage>
        <taxon>Bacteria</taxon>
        <taxon>Pseudomonadati</taxon>
        <taxon>Pseudomonadota</taxon>
        <taxon>Betaproteobacteria</taxon>
        <taxon>Candidatus Kinetoplastidibacterium</taxon>
    </lineage>
</organism>
<dbReference type="KEGG" id="kct:CDEE_0009"/>
<dbReference type="AlphaFoldDB" id="M1LUU2"/>
<name>M1LUU2_9PROT</name>
<dbReference type="RefSeq" id="WP_015389158.1">
    <property type="nucleotide sequence ID" value="NC_020283.1"/>
</dbReference>
<dbReference type="EMBL" id="CP003804">
    <property type="protein sequence ID" value="AGF47866.1"/>
    <property type="molecule type" value="Genomic_DNA"/>
</dbReference>
<evidence type="ECO:0000256" key="1">
    <source>
        <dbReference type="SAM" id="Phobius"/>
    </source>
</evidence>
<dbReference type="STRING" id="1208918.CDEE_0009"/>
<evidence type="ECO:0000313" key="3">
    <source>
        <dbReference type="Proteomes" id="UP000011686"/>
    </source>
</evidence>
<protein>
    <submittedName>
        <fullName evidence="2">Uncharacterized protein</fullName>
    </submittedName>
</protein>
<accession>M1LUU2</accession>
<evidence type="ECO:0000313" key="2">
    <source>
        <dbReference type="EMBL" id="AGF47866.1"/>
    </source>
</evidence>
<reference evidence="2 3" key="1">
    <citation type="journal article" date="2013" name="Genome Biol. Evol.">
        <title>Genome evolution and phylogenomic analysis of candidatus kinetoplastibacterium, the betaproteobacterial endosymbionts of strigomonas and angomonas.</title>
        <authorList>
            <person name="Alves J.M."/>
            <person name="Serrano M.G."/>
            <person name="Maia da Silva F."/>
            <person name="Voegtly L.J."/>
            <person name="Matveyev A.V."/>
            <person name="Teixeira M.M."/>
            <person name="Camargo E.P."/>
            <person name="Buck G.A."/>
        </authorList>
    </citation>
    <scope>NUCLEOTIDE SEQUENCE [LARGE SCALE GENOMIC DNA]</scope>
    <source>
        <strain evidence="2 3">TCC036E</strain>
    </source>
</reference>
<feature type="transmembrane region" description="Helical" evidence="1">
    <location>
        <begin position="160"/>
        <end position="185"/>
    </location>
</feature>
<keyword evidence="3" id="KW-1185">Reference proteome</keyword>
<feature type="transmembrane region" description="Helical" evidence="1">
    <location>
        <begin position="120"/>
        <end position="140"/>
    </location>
</feature>
<sequence length="218" mass="25411">MSLILTYYNLSVITRIIIIYQFLVMFLFLRSAIKTIINLNANSKSNKKFTKEFWSGVNLIDLHKKNHSINNKSTIPKIFESGMNEFSKSQFLERNHSAKNAMEATLIKEILDIQNKIDGMYILINSIFYIGLLGFIMQNIEIINYFSKQQNLDSTFFIPHAIESLLLVTITILGSSLSETIYIYIIKMIKKYSMESRIFIKDFLKIIQKQNIKNIVNK</sequence>
<feature type="transmembrane region" description="Helical" evidence="1">
    <location>
        <begin position="6"/>
        <end position="29"/>
    </location>
</feature>
<keyword evidence="1" id="KW-0472">Membrane</keyword>
<dbReference type="HOGENOM" id="CLU_1265022_0_0_4"/>